<reference evidence="2 3" key="1">
    <citation type="submission" date="2017-11" db="EMBL/GenBank/DDBJ databases">
        <title>The genome sequence of Candidatus Carsonella ruddii from the psyllid Bactericera trigonica.</title>
        <authorList>
            <person name="Katsir L."/>
            <person name="Zhepu R."/>
            <person name="Piasezky A."/>
            <person name="Jong J."/>
            <person name="Sela N."/>
            <person name="Freilich S."/>
            <person name="Bahar O."/>
        </authorList>
    </citation>
    <scope>NUCLEOTIDE SEQUENCE [LARGE SCALE GENOMIC DNA]</scope>
    <source>
        <strain evidence="2 3">BT</strain>
    </source>
</reference>
<evidence type="ECO:0000256" key="1">
    <source>
        <dbReference type="SAM" id="Phobius"/>
    </source>
</evidence>
<protein>
    <submittedName>
        <fullName evidence="2">Uncharacterized protein</fullName>
    </submittedName>
</protein>
<name>A0A2K8K5V2_CARRU</name>
<dbReference type="RefSeq" id="WP_157801503.1">
    <property type="nucleotide sequence ID" value="NZ_CP024798.1"/>
</dbReference>
<organism evidence="2 3">
    <name type="scientific">Carsonella ruddii</name>
    <dbReference type="NCBI Taxonomy" id="114186"/>
    <lineage>
        <taxon>Bacteria</taxon>
        <taxon>Pseudomonadati</taxon>
        <taxon>Pseudomonadota</taxon>
        <taxon>Gammaproteobacteria</taxon>
        <taxon>Oceanospirillales</taxon>
        <taxon>Halomonadaceae</taxon>
        <taxon>Zymobacter group</taxon>
        <taxon>Candidatus Carsonella</taxon>
    </lineage>
</organism>
<keyword evidence="1" id="KW-0472">Membrane</keyword>
<dbReference type="AlphaFoldDB" id="A0A2K8K5V2"/>
<evidence type="ECO:0000313" key="3">
    <source>
        <dbReference type="Proteomes" id="UP000230531"/>
    </source>
</evidence>
<dbReference type="EMBL" id="CP024798">
    <property type="protein sequence ID" value="ATX33434.1"/>
    <property type="molecule type" value="Genomic_DNA"/>
</dbReference>
<feature type="transmembrane region" description="Helical" evidence="1">
    <location>
        <begin position="12"/>
        <end position="33"/>
    </location>
</feature>
<keyword evidence="1" id="KW-1133">Transmembrane helix</keyword>
<accession>A0A2K8K5V2</accession>
<dbReference type="Proteomes" id="UP000230531">
    <property type="component" value="Chromosome"/>
</dbReference>
<sequence>MNINFTLINEFLSFLIFFVFSFIFIFPKIINIINYNDLNDFKNKIFLNYNKTLENNLIKKIFIIEFEIQKQFDKNIKNINNNILKKKNFLLDIIILEKNFFIKKIKKIFNLINYNYIKNFYNELKINFVQIFKKIFNNIINYNKEFIII</sequence>
<evidence type="ECO:0000313" key="2">
    <source>
        <dbReference type="EMBL" id="ATX33434.1"/>
    </source>
</evidence>
<gene>
    <name evidence="2" type="ORF">CUN91_00495</name>
</gene>
<keyword evidence="1" id="KW-0812">Transmembrane</keyword>
<proteinExistence type="predicted"/>